<dbReference type="PROSITE" id="PS50994">
    <property type="entry name" value="INTEGRASE"/>
    <property type="match status" value="1"/>
</dbReference>
<dbReference type="InterPro" id="IPR025246">
    <property type="entry name" value="IS30-like_HTH"/>
</dbReference>
<dbReference type="AlphaFoldDB" id="A0A0D1MET4"/>
<dbReference type="SUPFAM" id="SSF53098">
    <property type="entry name" value="Ribonuclease H-like"/>
    <property type="match status" value="1"/>
</dbReference>
<name>A0A0D1MET4_9SPHN</name>
<dbReference type="GO" id="GO:0005829">
    <property type="term" value="C:cytosol"/>
    <property type="evidence" value="ECO:0007669"/>
    <property type="project" value="TreeGrafter"/>
</dbReference>
<dbReference type="PATRIC" id="fig|1549858.7.peg.516"/>
<dbReference type="PANTHER" id="PTHR10948">
    <property type="entry name" value="TRANSPOSASE"/>
    <property type="match status" value="1"/>
</dbReference>
<dbReference type="Proteomes" id="UP000033203">
    <property type="component" value="Unassembled WGS sequence"/>
</dbReference>
<dbReference type="GO" id="GO:0004803">
    <property type="term" value="F:transposase activity"/>
    <property type="evidence" value="ECO:0007669"/>
    <property type="project" value="TreeGrafter"/>
</dbReference>
<dbReference type="InterPro" id="IPR036397">
    <property type="entry name" value="RNaseH_sf"/>
</dbReference>
<dbReference type="GO" id="GO:0003676">
    <property type="term" value="F:nucleic acid binding"/>
    <property type="evidence" value="ECO:0007669"/>
    <property type="project" value="InterPro"/>
</dbReference>
<dbReference type="PANTHER" id="PTHR10948:SF23">
    <property type="entry name" value="TRANSPOSASE INSI FOR INSERTION SEQUENCE ELEMENT IS30A-RELATED"/>
    <property type="match status" value="1"/>
</dbReference>
<dbReference type="InterPro" id="IPR051917">
    <property type="entry name" value="Transposase-Integrase"/>
</dbReference>
<reference evidence="3 4" key="1">
    <citation type="submission" date="2015-01" db="EMBL/GenBank/DDBJ databases">
        <title>Genome of Sphingomonas taxi strain 30a.</title>
        <authorList>
            <person name="Eevers N."/>
            <person name="Van Hamme J."/>
            <person name="Bottos E."/>
            <person name="Weyens N."/>
            <person name="Vangronsveld J."/>
        </authorList>
    </citation>
    <scope>NUCLEOTIDE SEQUENCE [LARGE SCALE GENOMIC DNA]</scope>
    <source>
        <strain evidence="3 4">30a</strain>
    </source>
</reference>
<dbReference type="Pfam" id="PF00665">
    <property type="entry name" value="rve"/>
    <property type="match status" value="1"/>
</dbReference>
<dbReference type="Gene3D" id="1.10.10.60">
    <property type="entry name" value="Homeodomain-like"/>
    <property type="match status" value="1"/>
</dbReference>
<dbReference type="InterPro" id="IPR009057">
    <property type="entry name" value="Homeodomain-like_sf"/>
</dbReference>
<feature type="domain" description="Integrase catalytic" evidence="2">
    <location>
        <begin position="155"/>
        <end position="317"/>
    </location>
</feature>
<dbReference type="GO" id="GO:0006310">
    <property type="term" value="P:DNA recombination"/>
    <property type="evidence" value="ECO:0007669"/>
    <property type="project" value="UniProtKB-KW"/>
</dbReference>
<dbReference type="NCBIfam" id="NF033563">
    <property type="entry name" value="transpos_IS30"/>
    <property type="match status" value="1"/>
</dbReference>
<dbReference type="InterPro" id="IPR012337">
    <property type="entry name" value="RNaseH-like_sf"/>
</dbReference>
<dbReference type="Gene3D" id="3.30.420.10">
    <property type="entry name" value="Ribonuclease H-like superfamily/Ribonuclease H"/>
    <property type="match status" value="1"/>
</dbReference>
<evidence type="ECO:0000259" key="2">
    <source>
        <dbReference type="PROSITE" id="PS50994"/>
    </source>
</evidence>
<dbReference type="GO" id="GO:0015074">
    <property type="term" value="P:DNA integration"/>
    <property type="evidence" value="ECO:0007669"/>
    <property type="project" value="InterPro"/>
</dbReference>
<evidence type="ECO:0000256" key="1">
    <source>
        <dbReference type="ARBA" id="ARBA00023172"/>
    </source>
</evidence>
<gene>
    <name evidence="3" type="ORF">SR41_15680</name>
</gene>
<organism evidence="3 4">
    <name type="scientific">Sphingomonas melonis</name>
    <dbReference type="NCBI Taxonomy" id="152682"/>
    <lineage>
        <taxon>Bacteria</taxon>
        <taxon>Pseudomonadati</taxon>
        <taxon>Pseudomonadota</taxon>
        <taxon>Alphaproteobacteria</taxon>
        <taxon>Sphingomonadales</taxon>
        <taxon>Sphingomonadaceae</taxon>
        <taxon>Sphingomonas</taxon>
    </lineage>
</organism>
<dbReference type="InterPro" id="IPR001584">
    <property type="entry name" value="Integrase_cat-core"/>
</dbReference>
<dbReference type="SUPFAM" id="SSF46689">
    <property type="entry name" value="Homeodomain-like"/>
    <property type="match status" value="1"/>
</dbReference>
<dbReference type="GO" id="GO:0032196">
    <property type="term" value="P:transposition"/>
    <property type="evidence" value="ECO:0007669"/>
    <property type="project" value="TreeGrafter"/>
</dbReference>
<evidence type="ECO:0000313" key="3">
    <source>
        <dbReference type="EMBL" id="KIU26201.1"/>
    </source>
</evidence>
<comment type="caution">
    <text evidence="3">The sequence shown here is derived from an EMBL/GenBank/DDBJ whole genome shotgun (WGS) entry which is preliminary data.</text>
</comment>
<accession>A0A0D1MET4</accession>
<dbReference type="EMBL" id="JXTP01000085">
    <property type="protein sequence ID" value="KIU26201.1"/>
    <property type="molecule type" value="Genomic_DNA"/>
</dbReference>
<keyword evidence="1" id="KW-0233">DNA recombination</keyword>
<sequence length="336" mass="38408">MSTYRQLTLEERCSIARLHEAGQSIRQIAAALDREPSTVSRELKRNGAKVGYRPAYAQAQAAARRWHGSRLEREDALREAILDRLAAGWSPEQVSGRLRREVGQPVISHETIYRFGHAQLKRTNDRRWRHYLPRAKYKRGWRTKGGWPRPTGRSIHERPGQVASRCEAGHWEADAMLFSRPGHAVIVAHERTSRLTIAVRQDSLKADAVARALVTMLQSVPPALRRSLTFDNGTEFARHRRIAQRLALDTWFCDPRSPWQKGGVENAIGRLRRDLPRKTDAGDLSQRRLDAILAKHNHTPRKCLGFQTPAEAFIPLHFVCESTGVPLRLRQQFRLT</sequence>
<proteinExistence type="predicted"/>
<dbReference type="InterPro" id="IPR053392">
    <property type="entry name" value="Transposase_IS30-like"/>
</dbReference>
<evidence type="ECO:0000313" key="4">
    <source>
        <dbReference type="Proteomes" id="UP000033203"/>
    </source>
</evidence>
<protein>
    <recommendedName>
        <fullName evidence="2">Integrase catalytic domain-containing protein</fullName>
    </recommendedName>
</protein>
<dbReference type="Pfam" id="PF13936">
    <property type="entry name" value="HTH_38"/>
    <property type="match status" value="1"/>
</dbReference>